<protein>
    <recommendedName>
        <fullName evidence="3">Mth938-like domain-containing protein</fullName>
    </recommendedName>
</protein>
<accession>A0A3L9YDU8</accession>
<name>A0A3L9YDU8_9RHOB</name>
<dbReference type="OrthoDB" id="7351393at2"/>
<evidence type="ECO:0000313" key="1">
    <source>
        <dbReference type="EMBL" id="RMA41120.1"/>
    </source>
</evidence>
<gene>
    <name evidence="1" type="ORF">D9R08_16715</name>
</gene>
<dbReference type="InterPro" id="IPR036748">
    <property type="entry name" value="MTH938-like_sf"/>
</dbReference>
<reference evidence="1 2" key="1">
    <citation type="submission" date="2018-10" db="EMBL/GenBank/DDBJ databases">
        <authorList>
            <person name="Jung H.S."/>
            <person name="Jeon C.O."/>
        </authorList>
    </citation>
    <scope>NUCLEOTIDE SEQUENCE [LARGE SCALE GENOMIC DNA]</scope>
    <source>
        <strain evidence="1 2">MA-7-27</strain>
    </source>
</reference>
<dbReference type="RefSeq" id="WP_121899201.1">
    <property type="nucleotide sequence ID" value="NZ_RCNT01000009.1"/>
</dbReference>
<dbReference type="CDD" id="cd00248">
    <property type="entry name" value="Mth938-like"/>
    <property type="match status" value="1"/>
</dbReference>
<organism evidence="1 2">
    <name type="scientific">Rhodophyticola porphyridii</name>
    <dbReference type="NCBI Taxonomy" id="1852017"/>
    <lineage>
        <taxon>Bacteria</taxon>
        <taxon>Pseudomonadati</taxon>
        <taxon>Pseudomonadota</taxon>
        <taxon>Alphaproteobacteria</taxon>
        <taxon>Rhodobacterales</taxon>
        <taxon>Roseobacteraceae</taxon>
        <taxon>Rhodophyticola</taxon>
    </lineage>
</organism>
<sequence length="122" mass="12435">MRLNEVHYDDSKPVDGYGPGFFRVGGVVIEGGVLLLPSGVSPWDGYEASAPLLAAAPEIDVLLLGTGAEIAHIPAKLRDALEGAGVGLEVMASPSACRTYNVLLAEGRRIGAAILPVPGGSG</sequence>
<evidence type="ECO:0008006" key="3">
    <source>
        <dbReference type="Google" id="ProtNLM"/>
    </source>
</evidence>
<dbReference type="PANTHER" id="PTHR21192:SF2">
    <property type="entry name" value="NADH DEHYDROGENASE [UBIQUINONE] 1 ALPHA SUBCOMPLEX ASSEMBLY FACTOR 3"/>
    <property type="match status" value="1"/>
</dbReference>
<dbReference type="Gene3D" id="3.40.1230.10">
    <property type="entry name" value="MTH938-like"/>
    <property type="match status" value="1"/>
</dbReference>
<dbReference type="SUPFAM" id="SSF64076">
    <property type="entry name" value="MTH938-like"/>
    <property type="match status" value="1"/>
</dbReference>
<dbReference type="InterPro" id="IPR007523">
    <property type="entry name" value="NDUFAF3/AAMDC"/>
</dbReference>
<keyword evidence="2" id="KW-1185">Reference proteome</keyword>
<dbReference type="PANTHER" id="PTHR21192">
    <property type="entry name" value="NUCLEAR PROTEIN E3-3"/>
    <property type="match status" value="1"/>
</dbReference>
<comment type="caution">
    <text evidence="1">The sequence shown here is derived from an EMBL/GenBank/DDBJ whole genome shotgun (WGS) entry which is preliminary data.</text>
</comment>
<evidence type="ECO:0000313" key="2">
    <source>
        <dbReference type="Proteomes" id="UP000281343"/>
    </source>
</evidence>
<dbReference type="Proteomes" id="UP000281343">
    <property type="component" value="Unassembled WGS sequence"/>
</dbReference>
<dbReference type="EMBL" id="RCNT01000009">
    <property type="protein sequence ID" value="RMA41120.1"/>
    <property type="molecule type" value="Genomic_DNA"/>
</dbReference>
<proteinExistence type="predicted"/>
<dbReference type="AlphaFoldDB" id="A0A3L9YDU8"/>
<dbReference type="Pfam" id="PF04430">
    <property type="entry name" value="DUF498"/>
    <property type="match status" value="1"/>
</dbReference>